<evidence type="ECO:0000313" key="2">
    <source>
        <dbReference type="EMBL" id="KAK8074516.1"/>
    </source>
</evidence>
<dbReference type="EMBL" id="JAQQWN010000007">
    <property type="protein sequence ID" value="KAK8074516.1"/>
    <property type="molecule type" value="Genomic_DNA"/>
</dbReference>
<comment type="caution">
    <text evidence="2">The sequence shown here is derived from an EMBL/GenBank/DDBJ whole genome shotgun (WGS) entry which is preliminary data.</text>
</comment>
<dbReference type="GeneID" id="92046554"/>
<dbReference type="Proteomes" id="UP001433268">
    <property type="component" value="Unassembled WGS sequence"/>
</dbReference>
<organism evidence="2 3">
    <name type="scientific">Apiospora hydei</name>
    <dbReference type="NCBI Taxonomy" id="1337664"/>
    <lineage>
        <taxon>Eukaryota</taxon>
        <taxon>Fungi</taxon>
        <taxon>Dikarya</taxon>
        <taxon>Ascomycota</taxon>
        <taxon>Pezizomycotina</taxon>
        <taxon>Sordariomycetes</taxon>
        <taxon>Xylariomycetidae</taxon>
        <taxon>Amphisphaeriales</taxon>
        <taxon>Apiosporaceae</taxon>
        <taxon>Apiospora</taxon>
    </lineage>
</organism>
<name>A0ABR1VTD2_9PEZI</name>
<gene>
    <name evidence="2" type="ORF">PG997_009179</name>
</gene>
<keyword evidence="3" id="KW-1185">Reference proteome</keyword>
<evidence type="ECO:0000313" key="3">
    <source>
        <dbReference type="Proteomes" id="UP001433268"/>
    </source>
</evidence>
<proteinExistence type="predicted"/>
<reference evidence="2 3" key="1">
    <citation type="submission" date="2023-01" db="EMBL/GenBank/DDBJ databases">
        <title>Analysis of 21 Apiospora genomes using comparative genomics revels a genus with tremendous synthesis potential of carbohydrate active enzymes and secondary metabolites.</title>
        <authorList>
            <person name="Sorensen T."/>
        </authorList>
    </citation>
    <scope>NUCLEOTIDE SEQUENCE [LARGE SCALE GENOMIC DNA]</scope>
    <source>
        <strain evidence="2 3">CBS 114990</strain>
    </source>
</reference>
<evidence type="ECO:0000256" key="1">
    <source>
        <dbReference type="SAM" id="MobiDB-lite"/>
    </source>
</evidence>
<sequence length="119" mass="12944">MGDGQPYDAVALDYTDRCPLRGGGAGRDCDLGACRSHPGAPERCAGPPAPPSRPVDGSSRYVPSQKGALEEYERPFRSSNTTKWRRSFSMMAPTRQSAKSRAMLVSRRGTFTRSSTMQS</sequence>
<dbReference type="RefSeq" id="XP_066665456.1">
    <property type="nucleotide sequence ID" value="XM_066813494.1"/>
</dbReference>
<protein>
    <submittedName>
        <fullName evidence="2">Uncharacterized protein</fullName>
    </submittedName>
</protein>
<feature type="region of interest" description="Disordered" evidence="1">
    <location>
        <begin position="38"/>
        <end position="80"/>
    </location>
</feature>
<accession>A0ABR1VTD2</accession>